<dbReference type="EMBL" id="LT838813">
    <property type="protein sequence ID" value="SMD44764.1"/>
    <property type="molecule type" value="Genomic_DNA"/>
</dbReference>
<feature type="signal peptide" evidence="1">
    <location>
        <begin position="1"/>
        <end position="20"/>
    </location>
</feature>
<dbReference type="AlphaFoldDB" id="A0A1W2H7M3"/>
<evidence type="ECO:0008006" key="4">
    <source>
        <dbReference type="Google" id="ProtNLM"/>
    </source>
</evidence>
<keyword evidence="1" id="KW-0732">Signal</keyword>
<feature type="chain" id="PRO_5013003830" description="Outer membrane protein beta-barrel domain-containing protein" evidence="1">
    <location>
        <begin position="21"/>
        <end position="373"/>
    </location>
</feature>
<sequence>MKQKLLISIILFLTVNAAFAQVFTNKEVGQRNQSKKDSLKTAEYPYTLPIWGAKATNAGYSLPYSAGLSVQYFWQESDLIIENLQVGFNGGELYNLDNVVRFDKVKATASAVTVRPDVWVFPFLNMYAILGRSQASTEVGFGVYVPDETNNFNPIINASTIVEFQASTFGLGLTPTIGVGGGFLALDLNMSWTDVPQLRQPARTFVFGPRFGKNFRLKNPESSIAVWVGGFRVDLNSETNGSIAINEILPVDEFQVKVDNGIEKVGEAQVKVDTWWEGLSPADQRNPVNIAKHNAANNAITTASQILVAADAALNDGESATVQYAMDKRPADMWNFIVGSQYQLNKHLMFRLEGGFLGSRTQLMGGVQYRFGL</sequence>
<dbReference type="Proteomes" id="UP000192333">
    <property type="component" value="Chromosome I"/>
</dbReference>
<dbReference type="RefSeq" id="WP_084121551.1">
    <property type="nucleotide sequence ID" value="NZ_LT838813.1"/>
</dbReference>
<evidence type="ECO:0000313" key="3">
    <source>
        <dbReference type="Proteomes" id="UP000192333"/>
    </source>
</evidence>
<evidence type="ECO:0000256" key="1">
    <source>
        <dbReference type="SAM" id="SignalP"/>
    </source>
</evidence>
<dbReference type="OrthoDB" id="7593840at2"/>
<gene>
    <name evidence="2" type="ORF">SAMN00777080_3397</name>
</gene>
<reference evidence="3" key="1">
    <citation type="submission" date="2017-04" db="EMBL/GenBank/DDBJ databases">
        <authorList>
            <person name="Varghese N."/>
            <person name="Submissions S."/>
        </authorList>
    </citation>
    <scope>NUCLEOTIDE SEQUENCE [LARGE SCALE GENOMIC DNA]</scope>
    <source>
        <strain evidence="3">DSM 16537</strain>
    </source>
</reference>
<proteinExistence type="predicted"/>
<dbReference type="STRING" id="758820.SAMN00777080_3397"/>
<keyword evidence="3" id="KW-1185">Reference proteome</keyword>
<accession>A0A1W2H7M3</accession>
<organism evidence="2 3">
    <name type="scientific">Aquiflexum balticum DSM 16537</name>
    <dbReference type="NCBI Taxonomy" id="758820"/>
    <lineage>
        <taxon>Bacteria</taxon>
        <taxon>Pseudomonadati</taxon>
        <taxon>Bacteroidota</taxon>
        <taxon>Cytophagia</taxon>
        <taxon>Cytophagales</taxon>
        <taxon>Cyclobacteriaceae</taxon>
        <taxon>Aquiflexum</taxon>
    </lineage>
</organism>
<protein>
    <recommendedName>
        <fullName evidence="4">Outer membrane protein beta-barrel domain-containing protein</fullName>
    </recommendedName>
</protein>
<name>A0A1W2H7M3_9BACT</name>
<evidence type="ECO:0000313" key="2">
    <source>
        <dbReference type="EMBL" id="SMD44764.1"/>
    </source>
</evidence>